<dbReference type="EMBL" id="RQVR01000022">
    <property type="protein sequence ID" value="RRJ88899.1"/>
    <property type="molecule type" value="Genomic_DNA"/>
</dbReference>
<evidence type="ECO:0000313" key="1">
    <source>
        <dbReference type="EMBL" id="RRJ88899.1"/>
    </source>
</evidence>
<sequence>MRSLAQEHFSGISTSQRGGLLNASMNPAELSNLQSKYEISVFSASFNLSSNRLGFDDLVGGDNIEDKLFEGNKDVDLRFDGEIYGPGFAMKIDKWAFSVQTKAYAKINFADVDPTIGDAVTNSAVSALLGSTTIQNNNNQRANGTAWGEVGFGISRILFENDEHKFSAGVNLKLLFPGSYANLGADKFQGTINNNLGDVTLTNASANLNIGYSGKLAGDFTDFDNYASSIFGKLNGFATDIGVNYQWKDRLDDDNESYKLNVGLAVRNIGSMTFKDANNQSTNYILNVPDGEFLDLNQFQDVSSLEDIEQLLLASGYLNSVATKRDFKTKLPTVFSAYADVKVIPNFFVTVYGQQKLNEDDANDQITTQNVISVTPRYTAKKFEVYSPLASNEISGFTAGLGFGVGGFFIGSSSILTALGNGDQADIYLGLRLGLQ</sequence>
<name>A0A3P3W5I6_9FLAO</name>
<gene>
    <name evidence="1" type="ORF">EG849_14165</name>
</gene>
<organism evidence="1 2">
    <name type="scientific">Flavobacterium macacae</name>
    <dbReference type="NCBI Taxonomy" id="2488993"/>
    <lineage>
        <taxon>Bacteria</taxon>
        <taxon>Pseudomonadati</taxon>
        <taxon>Bacteroidota</taxon>
        <taxon>Flavobacteriia</taxon>
        <taxon>Flavobacteriales</taxon>
        <taxon>Flavobacteriaceae</taxon>
        <taxon>Flavobacterium</taxon>
    </lineage>
</organism>
<accession>A0A3P3W5I6</accession>
<dbReference type="OrthoDB" id="9805336at2"/>
<dbReference type="Proteomes" id="UP000271937">
    <property type="component" value="Unassembled WGS sequence"/>
</dbReference>
<comment type="caution">
    <text evidence="1">The sequence shown here is derived from an EMBL/GenBank/DDBJ whole genome shotgun (WGS) entry which is preliminary data.</text>
</comment>
<evidence type="ECO:0000313" key="2">
    <source>
        <dbReference type="Proteomes" id="UP000271937"/>
    </source>
</evidence>
<keyword evidence="2" id="KW-1185">Reference proteome</keyword>
<proteinExistence type="predicted"/>
<evidence type="ECO:0008006" key="3">
    <source>
        <dbReference type="Google" id="ProtNLM"/>
    </source>
</evidence>
<reference evidence="1 2" key="1">
    <citation type="submission" date="2018-11" db="EMBL/GenBank/DDBJ databases">
        <title>Flavobacterium sp. nov., YIM 102600 draft genome.</title>
        <authorList>
            <person name="Li G."/>
            <person name="Jiang Y."/>
        </authorList>
    </citation>
    <scope>NUCLEOTIDE SEQUENCE [LARGE SCALE GENOMIC DNA]</scope>
    <source>
        <strain evidence="1 2">YIM 102600</strain>
    </source>
</reference>
<protein>
    <recommendedName>
        <fullName evidence="3">DUF5723 domain-containing protein</fullName>
    </recommendedName>
</protein>
<dbReference type="AlphaFoldDB" id="A0A3P3W5I6"/>